<evidence type="ECO:0000256" key="2">
    <source>
        <dbReference type="ARBA" id="ARBA00006270"/>
    </source>
</evidence>
<keyword evidence="5" id="KW-0472">Membrane</keyword>
<dbReference type="PROSITE" id="PS51420">
    <property type="entry name" value="RHO"/>
    <property type="match status" value="1"/>
</dbReference>
<name>B4XPB9_KARVE</name>
<dbReference type="PRINTS" id="PR00449">
    <property type="entry name" value="RASTRNSFRMNG"/>
</dbReference>
<dbReference type="CDD" id="cd00154">
    <property type="entry name" value="Rab"/>
    <property type="match status" value="1"/>
</dbReference>
<keyword evidence="6" id="KW-0449">Lipoprotein</keyword>
<accession>B4XPB9</accession>
<dbReference type="FunFam" id="3.40.50.300:FF:000586">
    <property type="entry name" value="Rab family GTPase"/>
    <property type="match status" value="1"/>
</dbReference>
<protein>
    <submittedName>
        <fullName evidence="7">Rab1D</fullName>
    </submittedName>
</protein>
<organism evidence="7">
    <name type="scientific">Karlodinium veneficum</name>
    <name type="common">Dinoflagellate</name>
    <name type="synonym">Karlodinium micrum</name>
    <dbReference type="NCBI Taxonomy" id="407301"/>
    <lineage>
        <taxon>Eukaryota</taxon>
        <taxon>Sar</taxon>
        <taxon>Alveolata</taxon>
        <taxon>Dinophyceae</taxon>
        <taxon>Gymnodiniales</taxon>
        <taxon>Kareniaceae</taxon>
        <taxon>Karlodinium</taxon>
    </lineage>
</organism>
<reference evidence="7" key="1">
    <citation type="journal article" date="2009" name="J. Eukaryot. Microbiol.">
        <title>The RAB family GTPase Rab1A from Plasmodium falciparum defines a unique paralog shared by chromalveolates and rhizaria.</title>
        <authorList>
            <person name="Elias M."/>
            <person name="Patron N.J."/>
            <person name="Keeling P.J."/>
        </authorList>
    </citation>
    <scope>NUCLEOTIDE SEQUENCE</scope>
</reference>
<dbReference type="AlphaFoldDB" id="B4XPB9"/>
<dbReference type="Gene3D" id="3.40.50.300">
    <property type="entry name" value="P-loop containing nucleotide triphosphate hydrolases"/>
    <property type="match status" value="1"/>
</dbReference>
<comment type="subcellular location">
    <subcellularLocation>
        <location evidence="1">Endomembrane system</location>
    </subcellularLocation>
</comment>
<dbReference type="SMART" id="SM00176">
    <property type="entry name" value="RAN"/>
    <property type="match status" value="1"/>
</dbReference>
<dbReference type="EMBL" id="EU069500">
    <property type="protein sequence ID" value="ABW35314.1"/>
    <property type="molecule type" value="mRNA"/>
</dbReference>
<dbReference type="Pfam" id="PF00071">
    <property type="entry name" value="Ras"/>
    <property type="match status" value="1"/>
</dbReference>
<evidence type="ECO:0000256" key="1">
    <source>
        <dbReference type="ARBA" id="ARBA00004308"/>
    </source>
</evidence>
<keyword evidence="3" id="KW-0547">Nucleotide-binding</keyword>
<evidence type="ECO:0000256" key="4">
    <source>
        <dbReference type="ARBA" id="ARBA00023134"/>
    </source>
</evidence>
<evidence type="ECO:0000256" key="6">
    <source>
        <dbReference type="ARBA" id="ARBA00023288"/>
    </source>
</evidence>
<dbReference type="SMART" id="SM00175">
    <property type="entry name" value="RAB"/>
    <property type="match status" value="1"/>
</dbReference>
<keyword evidence="4" id="KW-0342">GTP-binding</keyword>
<evidence type="ECO:0000256" key="5">
    <source>
        <dbReference type="ARBA" id="ARBA00023136"/>
    </source>
</evidence>
<dbReference type="SMART" id="SM00173">
    <property type="entry name" value="RAS"/>
    <property type="match status" value="1"/>
</dbReference>
<dbReference type="PROSITE" id="PS51419">
    <property type="entry name" value="RAB"/>
    <property type="match status" value="1"/>
</dbReference>
<evidence type="ECO:0000256" key="3">
    <source>
        <dbReference type="ARBA" id="ARBA00022741"/>
    </source>
</evidence>
<dbReference type="InterPro" id="IPR050305">
    <property type="entry name" value="Small_GTPase_Rab"/>
</dbReference>
<dbReference type="GO" id="GO:0012505">
    <property type="term" value="C:endomembrane system"/>
    <property type="evidence" value="ECO:0007669"/>
    <property type="project" value="UniProtKB-SubCell"/>
</dbReference>
<dbReference type="InterPro" id="IPR001806">
    <property type="entry name" value="Small_GTPase"/>
</dbReference>
<dbReference type="SUPFAM" id="SSF52540">
    <property type="entry name" value="P-loop containing nucleoside triphosphate hydrolases"/>
    <property type="match status" value="1"/>
</dbReference>
<comment type="similarity">
    <text evidence="2">Belongs to the small GTPase superfamily. Rab family.</text>
</comment>
<dbReference type="GO" id="GO:0003924">
    <property type="term" value="F:GTPase activity"/>
    <property type="evidence" value="ECO:0007669"/>
    <property type="project" value="InterPro"/>
</dbReference>
<dbReference type="InterPro" id="IPR027417">
    <property type="entry name" value="P-loop_NTPase"/>
</dbReference>
<dbReference type="InterPro" id="IPR005225">
    <property type="entry name" value="Small_GTP-bd"/>
</dbReference>
<evidence type="ECO:0000313" key="7">
    <source>
        <dbReference type="EMBL" id="ABW35314.1"/>
    </source>
</evidence>
<dbReference type="NCBIfam" id="TIGR00231">
    <property type="entry name" value="small_GTP"/>
    <property type="match status" value="1"/>
</dbReference>
<dbReference type="GO" id="GO:0005525">
    <property type="term" value="F:GTP binding"/>
    <property type="evidence" value="ECO:0007669"/>
    <property type="project" value="UniProtKB-KW"/>
</dbReference>
<dbReference type="PROSITE" id="PS51421">
    <property type="entry name" value="RAS"/>
    <property type="match status" value="1"/>
</dbReference>
<sequence length="263" mass="28996">MSASYDHLYRLLLIGDASVGKTSLLLRYEQGVFSETFICTIGVDFRIKTVELEGKIVKVQVWDTAGQERFRTITSAYYRGAHGVLLCFDLTCRSSFERCAAWLEEIRKHARDDISLILVGNKCDNSARREVLFEEAESFATSHGMLFYETSAKDDVNVQEAFLALVSALIAKGRPVVFTLLSATSTKSSLRCSVAKLSGEVLEIDLVRPRPTVEEVAIEIGKACGRCPSTVRLVTADGALLDISDKLPGDRHHAEGGLRCSLQ</sequence>
<proteinExistence type="evidence at transcript level"/>
<dbReference type="PANTHER" id="PTHR47980">
    <property type="entry name" value="LD44762P"/>
    <property type="match status" value="1"/>
</dbReference>
<dbReference type="SMART" id="SM00177">
    <property type="entry name" value="ARF"/>
    <property type="match status" value="1"/>
</dbReference>
<dbReference type="SMART" id="SM00174">
    <property type="entry name" value="RHO"/>
    <property type="match status" value="1"/>
</dbReference>